<evidence type="ECO:0000256" key="3">
    <source>
        <dbReference type="ARBA" id="ARBA00024378"/>
    </source>
</evidence>
<dbReference type="EMBL" id="JAAMPC010001581">
    <property type="protein sequence ID" value="KAG2240428.1"/>
    <property type="molecule type" value="Genomic_DNA"/>
</dbReference>
<proteinExistence type="inferred from homology"/>
<sequence>MGKASRWFRNLFGLKKTEPGYPDPSLETPSRSYTKRRWSFVKPKREKATAPPNPHHPPPPSSLPNSTPPPSSYYPKSSPSPYHQSSPSSHGRRRKQKPVWEEEEGDEDTAKHAIAVAAATAAVAKAAVNAANAAAAVVRLTSKSGRLMRSPVAAHFSNGYDDLGAYVSKSDGHGSGRDVRAAIKIQSTFRGYLARRALRALKGLVRLQAIVRGHIERKRMSVHLRRMHALVRAQARVRASRVIVTSESSSSQSNNTKSSHFQNPGPPTPEKLEHSISSRSSKLGHSHLFKRNVSKANNNNRPYTGAHREVFSAMNEEEKILEIDRKHNSSYTRRSRPDMFYSSHLVLDNSGRSGPVYAMPFSPSSSHEETVNQFCTAENSPQLYSAATSVSKRSAFTASSIAPSDCTKSCCYGDHPSYMACTESSRAKARSVSAPKSRPQLYYEQSSSKRFGFVDVPYSCGDTKSGPQKGSALHSSFMNKAYPGSGRLDRLGMPISYRY</sequence>
<keyword evidence="1" id="KW-0112">Calmodulin-binding</keyword>
<dbReference type="GO" id="GO:0005516">
    <property type="term" value="F:calmodulin binding"/>
    <property type="evidence" value="ECO:0007669"/>
    <property type="project" value="UniProtKB-KW"/>
</dbReference>
<name>A0A8X7NY63_BRACI</name>
<protein>
    <recommendedName>
        <fullName evidence="5">DUF4005 domain-containing protein</fullName>
    </recommendedName>
</protein>
<dbReference type="InterPro" id="IPR025064">
    <property type="entry name" value="DUF4005"/>
</dbReference>
<dbReference type="PANTHER" id="PTHR32295">
    <property type="entry name" value="IQ-DOMAIN 5-RELATED"/>
    <property type="match status" value="1"/>
</dbReference>
<feature type="domain" description="DUF4005" evidence="5">
    <location>
        <begin position="377"/>
        <end position="442"/>
    </location>
</feature>
<feature type="compositionally biased region" description="Pro residues" evidence="4">
    <location>
        <begin position="51"/>
        <end position="72"/>
    </location>
</feature>
<feature type="compositionally biased region" description="Low complexity" evidence="4">
    <location>
        <begin position="242"/>
        <end position="259"/>
    </location>
</feature>
<dbReference type="AlphaFoldDB" id="A0A8X7NY63"/>
<dbReference type="Proteomes" id="UP000886595">
    <property type="component" value="Unassembled WGS sequence"/>
</dbReference>
<organism evidence="6 7">
    <name type="scientific">Brassica carinata</name>
    <name type="common">Ethiopian mustard</name>
    <name type="synonym">Abyssinian cabbage</name>
    <dbReference type="NCBI Taxonomy" id="52824"/>
    <lineage>
        <taxon>Eukaryota</taxon>
        <taxon>Viridiplantae</taxon>
        <taxon>Streptophyta</taxon>
        <taxon>Embryophyta</taxon>
        <taxon>Tracheophyta</taxon>
        <taxon>Spermatophyta</taxon>
        <taxon>Magnoliopsida</taxon>
        <taxon>eudicotyledons</taxon>
        <taxon>Gunneridae</taxon>
        <taxon>Pentapetalae</taxon>
        <taxon>rosids</taxon>
        <taxon>malvids</taxon>
        <taxon>Brassicales</taxon>
        <taxon>Brassicaceae</taxon>
        <taxon>Brassiceae</taxon>
        <taxon>Brassica</taxon>
    </lineage>
</organism>
<dbReference type="Pfam" id="PF00612">
    <property type="entry name" value="IQ"/>
    <property type="match status" value="1"/>
</dbReference>
<evidence type="ECO:0000313" key="6">
    <source>
        <dbReference type="EMBL" id="KAG2240428.1"/>
    </source>
</evidence>
<dbReference type="Pfam" id="PF13178">
    <property type="entry name" value="DUF4005"/>
    <property type="match status" value="1"/>
</dbReference>
<evidence type="ECO:0000256" key="4">
    <source>
        <dbReference type="SAM" id="MobiDB-lite"/>
    </source>
</evidence>
<reference evidence="6 7" key="1">
    <citation type="submission" date="2020-02" db="EMBL/GenBank/DDBJ databases">
        <authorList>
            <person name="Ma Q."/>
            <person name="Huang Y."/>
            <person name="Song X."/>
            <person name="Pei D."/>
        </authorList>
    </citation>
    <scope>NUCLEOTIDE SEQUENCE [LARGE SCALE GENOMIC DNA]</scope>
    <source>
        <strain evidence="6">Sxm20200214</strain>
        <tissue evidence="6">Leaf</tissue>
    </source>
</reference>
<evidence type="ECO:0000256" key="2">
    <source>
        <dbReference type="ARBA" id="ARBA00024341"/>
    </source>
</evidence>
<feature type="region of interest" description="Disordered" evidence="4">
    <location>
        <begin position="242"/>
        <end position="284"/>
    </location>
</feature>
<feature type="region of interest" description="Disordered" evidence="4">
    <location>
        <begin position="1"/>
        <end position="107"/>
    </location>
</feature>
<gene>
    <name evidence="6" type="ORF">Bca52824_090746</name>
</gene>
<comment type="similarity">
    <text evidence="2">Belongs to the IQD family.</text>
</comment>
<dbReference type="InterPro" id="IPR000048">
    <property type="entry name" value="IQ_motif_EF-hand-BS"/>
</dbReference>
<dbReference type="CDD" id="cd23767">
    <property type="entry name" value="IQCD"/>
    <property type="match status" value="1"/>
</dbReference>
<evidence type="ECO:0000259" key="5">
    <source>
        <dbReference type="Pfam" id="PF13178"/>
    </source>
</evidence>
<comment type="subunit">
    <text evidence="3">Binds to multiple calmodulin (CaM) in the presence of Ca(2+) and CaM-like proteins.</text>
</comment>
<dbReference type="Gene3D" id="1.20.5.190">
    <property type="match status" value="1"/>
</dbReference>
<dbReference type="OrthoDB" id="1686972at2759"/>
<evidence type="ECO:0000313" key="7">
    <source>
        <dbReference type="Proteomes" id="UP000886595"/>
    </source>
</evidence>
<feature type="compositionally biased region" description="Low complexity" evidence="4">
    <location>
        <begin position="73"/>
        <end position="89"/>
    </location>
</feature>
<comment type="caution">
    <text evidence="6">The sequence shown here is derived from an EMBL/GenBank/DDBJ whole genome shotgun (WGS) entry which is preliminary data.</text>
</comment>
<evidence type="ECO:0000256" key="1">
    <source>
        <dbReference type="ARBA" id="ARBA00022860"/>
    </source>
</evidence>
<dbReference type="SMART" id="SM00015">
    <property type="entry name" value="IQ"/>
    <property type="match status" value="2"/>
</dbReference>
<dbReference type="PROSITE" id="PS50096">
    <property type="entry name" value="IQ"/>
    <property type="match status" value="2"/>
</dbReference>
<keyword evidence="7" id="KW-1185">Reference proteome</keyword>
<dbReference type="PANTHER" id="PTHR32295:SF11">
    <property type="entry name" value="PROTEIN IQ-DOMAIN 22"/>
    <property type="match status" value="1"/>
</dbReference>
<accession>A0A8X7NY63</accession>
<feature type="compositionally biased region" description="Basic residues" evidence="4">
    <location>
        <begin position="33"/>
        <end position="45"/>
    </location>
</feature>